<evidence type="ECO:0000256" key="1">
    <source>
        <dbReference type="SAM" id="MobiDB-lite"/>
    </source>
</evidence>
<comment type="caution">
    <text evidence="2">The sequence shown here is derived from an EMBL/GenBank/DDBJ whole genome shotgun (WGS) entry which is preliminary data.</text>
</comment>
<sequence>MNQWNSLPLRGSLATEDMAQAQKERGNALYHPMSSPLLKTKVVNNQQQIRDNKRQERLRQQREERHSRESDEDYQKRLQQQAEAFQVDVDTLVDEEQEQHYQESGHPQDPEQYEEELEDYLTEADLELEAQLKSMNIT</sequence>
<organism evidence="2 3">
    <name type="scientific">Candidozyma pseudohaemuli</name>
    <dbReference type="NCBI Taxonomy" id="418784"/>
    <lineage>
        <taxon>Eukaryota</taxon>
        <taxon>Fungi</taxon>
        <taxon>Dikarya</taxon>
        <taxon>Ascomycota</taxon>
        <taxon>Saccharomycotina</taxon>
        <taxon>Pichiomycetes</taxon>
        <taxon>Metschnikowiaceae</taxon>
        <taxon>Candidozyma</taxon>
    </lineage>
</organism>
<evidence type="ECO:0000313" key="3">
    <source>
        <dbReference type="Proteomes" id="UP000241107"/>
    </source>
</evidence>
<dbReference type="EMBL" id="PYFQ01000004">
    <property type="protein sequence ID" value="PSK39109.1"/>
    <property type="molecule type" value="Genomic_DNA"/>
</dbReference>
<reference evidence="2 3" key="1">
    <citation type="submission" date="2018-03" db="EMBL/GenBank/DDBJ databases">
        <title>Candida pseudohaemulonii genome assembly and annotation.</title>
        <authorList>
            <person name="Munoz J.F."/>
            <person name="Gade L.G."/>
            <person name="Chow N.A."/>
            <person name="Litvintseva A.P."/>
            <person name="Loparev V.N."/>
            <person name="Cuomo C.A."/>
        </authorList>
    </citation>
    <scope>NUCLEOTIDE SEQUENCE [LARGE SCALE GENOMIC DNA]</scope>
    <source>
        <strain evidence="2 3">B12108</strain>
    </source>
</reference>
<feature type="compositionally biased region" description="Basic and acidic residues" evidence="1">
    <location>
        <begin position="50"/>
        <end position="76"/>
    </location>
</feature>
<protein>
    <submittedName>
        <fullName evidence="2">Uncharacterized protein</fullName>
    </submittedName>
</protein>
<evidence type="ECO:0000313" key="2">
    <source>
        <dbReference type="EMBL" id="PSK39109.1"/>
    </source>
</evidence>
<dbReference type="AlphaFoldDB" id="A0A2P7YT42"/>
<dbReference type="GeneID" id="36565811"/>
<accession>A0A2P7YT42</accession>
<feature type="region of interest" description="Disordered" evidence="1">
    <location>
        <begin position="95"/>
        <end position="115"/>
    </location>
</feature>
<name>A0A2P7YT42_9ASCO</name>
<dbReference type="RefSeq" id="XP_024714295.1">
    <property type="nucleotide sequence ID" value="XM_024857796.1"/>
</dbReference>
<keyword evidence="3" id="KW-1185">Reference proteome</keyword>
<gene>
    <name evidence="2" type="ORF">C7M61_002422</name>
</gene>
<dbReference type="OrthoDB" id="4088577at2759"/>
<feature type="compositionally biased region" description="Basic and acidic residues" evidence="1">
    <location>
        <begin position="98"/>
        <end position="109"/>
    </location>
</feature>
<feature type="region of interest" description="Disordered" evidence="1">
    <location>
        <begin position="1"/>
        <end position="77"/>
    </location>
</feature>
<proteinExistence type="predicted"/>
<dbReference type="Proteomes" id="UP000241107">
    <property type="component" value="Unassembled WGS sequence"/>
</dbReference>
<dbReference type="VEuPathDB" id="FungiDB:C7M61_002422"/>